<reference evidence="3 4" key="1">
    <citation type="submission" date="2019-06" db="EMBL/GenBank/DDBJ databases">
        <title>Whole genome shotgun sequence of Acetobacter orleanensis NBRC 13752.</title>
        <authorList>
            <person name="Hosoyama A."/>
            <person name="Uohara A."/>
            <person name="Ohji S."/>
            <person name="Ichikawa N."/>
        </authorList>
    </citation>
    <scope>NUCLEOTIDE SEQUENCE [LARGE SCALE GENOMIC DNA]</scope>
    <source>
        <strain evidence="3 4">NBRC 13752</strain>
    </source>
</reference>
<evidence type="ECO:0000313" key="4">
    <source>
        <dbReference type="Proteomes" id="UP000317617"/>
    </source>
</evidence>
<evidence type="ECO:0000256" key="2">
    <source>
        <dbReference type="SAM" id="SignalP"/>
    </source>
</evidence>
<evidence type="ECO:0000256" key="1">
    <source>
        <dbReference type="SAM" id="MobiDB-lite"/>
    </source>
</evidence>
<keyword evidence="4" id="KW-1185">Reference proteome</keyword>
<evidence type="ECO:0008006" key="5">
    <source>
        <dbReference type="Google" id="ProtNLM"/>
    </source>
</evidence>
<feature type="signal peptide" evidence="2">
    <location>
        <begin position="1"/>
        <end position="26"/>
    </location>
</feature>
<proteinExistence type="predicted"/>
<dbReference type="Proteomes" id="UP000317617">
    <property type="component" value="Unassembled WGS sequence"/>
</dbReference>
<keyword evidence="2" id="KW-0732">Signal</keyword>
<dbReference type="AlphaFoldDB" id="A0A4Y3TKM3"/>
<evidence type="ECO:0000313" key="3">
    <source>
        <dbReference type="EMBL" id="GEB83541.1"/>
    </source>
</evidence>
<feature type="compositionally biased region" description="Basic and acidic residues" evidence="1">
    <location>
        <begin position="115"/>
        <end position="130"/>
    </location>
</feature>
<name>A0A4Y3TKM3_9PROT</name>
<feature type="region of interest" description="Disordered" evidence="1">
    <location>
        <begin position="115"/>
        <end position="147"/>
    </location>
</feature>
<sequence length="147" mass="15483">MGRKHGTWCVLGVGFLHAVTLQSALASPTPLDEKATQGDAAKTVLARPLFALDRRPDAAAMQAETTPVLTGIVHYAGQNGALFKAPGLPVGHLVRTGETVAGWTLVSISRESVTLERGGEKSIQRPDFQHRQGMSVAEPPSTASSSE</sequence>
<accession>A0A4Y3TKM3</accession>
<comment type="caution">
    <text evidence="3">The sequence shown here is derived from an EMBL/GenBank/DDBJ whole genome shotgun (WGS) entry which is preliminary data.</text>
</comment>
<dbReference type="EMBL" id="BJMU01000013">
    <property type="protein sequence ID" value="GEB83541.1"/>
    <property type="molecule type" value="Genomic_DNA"/>
</dbReference>
<organism evidence="3 4">
    <name type="scientific">Acetobacter orleanensis</name>
    <dbReference type="NCBI Taxonomy" id="104099"/>
    <lineage>
        <taxon>Bacteria</taxon>
        <taxon>Pseudomonadati</taxon>
        <taxon>Pseudomonadota</taxon>
        <taxon>Alphaproteobacteria</taxon>
        <taxon>Acetobacterales</taxon>
        <taxon>Acetobacteraceae</taxon>
        <taxon>Acetobacter</taxon>
    </lineage>
</organism>
<feature type="chain" id="PRO_5021256177" description="Type II secretion system protein GspC N-terminal domain-containing protein" evidence="2">
    <location>
        <begin position="27"/>
        <end position="147"/>
    </location>
</feature>
<gene>
    <name evidence="3" type="ORF">AOR01nite_20180</name>
</gene>
<protein>
    <recommendedName>
        <fullName evidence="5">Type II secretion system protein GspC N-terminal domain-containing protein</fullName>
    </recommendedName>
</protein>